<dbReference type="InterPro" id="IPR032782">
    <property type="entry name" value="KhpB_N"/>
</dbReference>
<evidence type="ECO:0000256" key="1">
    <source>
        <dbReference type="ARBA" id="ARBA00022490"/>
    </source>
</evidence>
<name>H0USC7_9BACT</name>
<dbReference type="RefSeq" id="WP_006583710.1">
    <property type="nucleotide sequence ID" value="NZ_CM001377.1"/>
</dbReference>
<proteinExistence type="predicted"/>
<dbReference type="InterPro" id="IPR015946">
    <property type="entry name" value="KH_dom-like_a/b"/>
</dbReference>
<dbReference type="eggNOG" id="COG1847">
    <property type="taxonomic scope" value="Bacteria"/>
</dbReference>
<sequence length="223" mass="24850">MSLDLEDSLLVEASSTEEARVQGAVRLGLDPSDLDVEVLGEEKRLFGLLGKKLKIKVAPKGPLEILRVRRCALDMLALMNLDIKASISEEGLVNLEGPDSGIVIGRYGETLRALEHLCNLMVNNQPGSPRVRFDCGGYREKREANLVRLARSAAASAVRRGRPVSLEPMSSWERRVIHMALKENDQVETKSVGEEPFRKVVVWPKRLDRRGSLGSGRSRRNRE</sequence>
<dbReference type="PANTHER" id="PTHR35800:SF1">
    <property type="entry name" value="RNA-BINDING PROTEIN KHPB"/>
    <property type="match status" value="1"/>
</dbReference>
<dbReference type="Pfam" id="PF13083">
    <property type="entry name" value="KH_KhpA-B"/>
    <property type="match status" value="1"/>
</dbReference>
<evidence type="ECO:0000256" key="4">
    <source>
        <dbReference type="ARBA" id="ARBA00023186"/>
    </source>
</evidence>
<dbReference type="SUPFAM" id="SSF82708">
    <property type="entry name" value="R3H domain"/>
    <property type="match status" value="1"/>
</dbReference>
<accession>H0USC7</accession>
<dbReference type="EMBL" id="CM001377">
    <property type="protein sequence ID" value="EHM10216.1"/>
    <property type="molecule type" value="Genomic_DNA"/>
</dbReference>
<dbReference type="STRING" id="926567.TheveDRAFT_1092"/>
<evidence type="ECO:0000313" key="7">
    <source>
        <dbReference type="EMBL" id="EHM10216.1"/>
    </source>
</evidence>
<dbReference type="SMART" id="SM01245">
    <property type="entry name" value="Jag_N"/>
    <property type="match status" value="1"/>
</dbReference>
<evidence type="ECO:0000256" key="5">
    <source>
        <dbReference type="ARBA" id="ARBA00023316"/>
    </source>
</evidence>
<dbReference type="Gene3D" id="3.30.1370.50">
    <property type="entry name" value="R3H-like domain"/>
    <property type="match status" value="1"/>
</dbReference>
<dbReference type="PANTHER" id="PTHR35800">
    <property type="entry name" value="PROTEIN JAG"/>
    <property type="match status" value="1"/>
</dbReference>
<dbReference type="InterPro" id="IPR036867">
    <property type="entry name" value="R3H_dom_sf"/>
</dbReference>
<keyword evidence="3" id="KW-0133">Cell shape</keyword>
<dbReference type="InterPro" id="IPR034079">
    <property type="entry name" value="R3H_KhpB"/>
</dbReference>
<dbReference type="HOGENOM" id="CLU_042512_0_1_0"/>
<protein>
    <submittedName>
        <fullName evidence="7">Putative RNA-binding protein</fullName>
    </submittedName>
</protein>
<dbReference type="CDD" id="cd02414">
    <property type="entry name" value="KH-II_Jag"/>
    <property type="match status" value="1"/>
</dbReference>
<keyword evidence="4" id="KW-0143">Chaperone</keyword>
<keyword evidence="8" id="KW-1185">Reference proteome</keyword>
<dbReference type="Gene3D" id="3.30.30.80">
    <property type="entry name" value="probable RNA-binding protein from clostridium symbiosum atcc 14940"/>
    <property type="match status" value="1"/>
</dbReference>
<evidence type="ECO:0000313" key="8">
    <source>
        <dbReference type="Proteomes" id="UP000005730"/>
    </source>
</evidence>
<dbReference type="InterPro" id="IPR039247">
    <property type="entry name" value="KhpB"/>
</dbReference>
<dbReference type="Gene3D" id="3.30.300.20">
    <property type="match status" value="1"/>
</dbReference>
<dbReference type="SMART" id="SM00393">
    <property type="entry name" value="R3H"/>
    <property type="match status" value="1"/>
</dbReference>
<reference evidence="7 8" key="1">
    <citation type="submission" date="2011-10" db="EMBL/GenBank/DDBJ databases">
        <title>The Noncontiguous Finished genome of Thermanaerovibrio velox DSM 12556.</title>
        <authorList>
            <consortium name="US DOE Joint Genome Institute (JGI-PGF)"/>
            <person name="Lucas S."/>
            <person name="Copeland A."/>
            <person name="Lapidus A."/>
            <person name="Glavina del Rio T."/>
            <person name="Dalin E."/>
            <person name="Tice H."/>
            <person name="Bruce D."/>
            <person name="Goodwin L."/>
            <person name="Pitluck S."/>
            <person name="Peters L."/>
            <person name="Mikhailova N."/>
            <person name="Teshima H."/>
            <person name="Kyrpides N."/>
            <person name="Mavromatis K."/>
            <person name="Ivanova N."/>
            <person name="Markowitz V."/>
            <person name="Cheng J.-F."/>
            <person name="Hugenholtz P."/>
            <person name="Woyke T."/>
            <person name="Wu D."/>
            <person name="Spring S."/>
            <person name="Brambilla E.-M."/>
            <person name="Klenk H.-P."/>
            <person name="Eisen J.A."/>
        </authorList>
    </citation>
    <scope>NUCLEOTIDE SEQUENCE [LARGE SCALE GENOMIC DNA]</scope>
    <source>
        <strain evidence="7 8">DSM 12556</strain>
    </source>
</reference>
<dbReference type="AlphaFoldDB" id="H0USC7"/>
<dbReference type="GO" id="GO:0071555">
    <property type="term" value="P:cell wall organization"/>
    <property type="evidence" value="ECO:0007669"/>
    <property type="project" value="UniProtKB-KW"/>
</dbReference>
<evidence type="ECO:0000256" key="3">
    <source>
        <dbReference type="ARBA" id="ARBA00022960"/>
    </source>
</evidence>
<dbReference type="Pfam" id="PF14804">
    <property type="entry name" value="Jag_N"/>
    <property type="match status" value="1"/>
</dbReference>
<organism evidence="7 8">
    <name type="scientific">Thermanaerovibrio velox DSM 12556</name>
    <dbReference type="NCBI Taxonomy" id="926567"/>
    <lineage>
        <taxon>Bacteria</taxon>
        <taxon>Thermotogati</taxon>
        <taxon>Synergistota</taxon>
        <taxon>Synergistia</taxon>
        <taxon>Synergistales</taxon>
        <taxon>Synergistaceae</taxon>
        <taxon>Thermanaerovibrio</taxon>
    </lineage>
</organism>
<feature type="domain" description="R3H" evidence="6">
    <location>
        <begin position="140"/>
        <end position="206"/>
    </location>
</feature>
<dbReference type="InterPro" id="IPR001374">
    <property type="entry name" value="R3H_dom"/>
</dbReference>
<dbReference type="CDD" id="cd02644">
    <property type="entry name" value="R3H_jag"/>
    <property type="match status" value="1"/>
</dbReference>
<gene>
    <name evidence="7" type="ORF">TheveDRAFT_1092</name>
</gene>
<keyword evidence="1" id="KW-0963">Cytoplasm</keyword>
<dbReference type="Pfam" id="PF01424">
    <property type="entry name" value="R3H"/>
    <property type="match status" value="1"/>
</dbReference>
<dbReference type="InterPro" id="IPR038247">
    <property type="entry name" value="Jag_N_dom_sf"/>
</dbReference>
<dbReference type="Proteomes" id="UP000005730">
    <property type="component" value="Chromosome"/>
</dbReference>
<dbReference type="InterPro" id="IPR038008">
    <property type="entry name" value="Jag_KH"/>
</dbReference>
<dbReference type="GO" id="GO:0003723">
    <property type="term" value="F:RNA binding"/>
    <property type="evidence" value="ECO:0007669"/>
    <property type="project" value="UniProtKB-KW"/>
</dbReference>
<evidence type="ECO:0000256" key="2">
    <source>
        <dbReference type="ARBA" id="ARBA00022884"/>
    </source>
</evidence>
<dbReference type="PROSITE" id="PS51061">
    <property type="entry name" value="R3H"/>
    <property type="match status" value="1"/>
</dbReference>
<keyword evidence="5" id="KW-0961">Cell wall biogenesis/degradation</keyword>
<dbReference type="OrthoDB" id="9794483at2"/>
<dbReference type="NCBIfam" id="NF041568">
    <property type="entry name" value="Jag_EloR"/>
    <property type="match status" value="1"/>
</dbReference>
<evidence type="ECO:0000259" key="6">
    <source>
        <dbReference type="PROSITE" id="PS51061"/>
    </source>
</evidence>
<dbReference type="GO" id="GO:0008360">
    <property type="term" value="P:regulation of cell shape"/>
    <property type="evidence" value="ECO:0007669"/>
    <property type="project" value="UniProtKB-KW"/>
</dbReference>
<keyword evidence="2" id="KW-0694">RNA-binding</keyword>